<protein>
    <recommendedName>
        <fullName evidence="1">DUF551 domain-containing protein</fullName>
    </recommendedName>
</protein>
<evidence type="ECO:0000313" key="2">
    <source>
        <dbReference type="EMBL" id="EIY96266.1"/>
    </source>
</evidence>
<dbReference type="InterPro" id="IPR007539">
    <property type="entry name" value="DUF551"/>
</dbReference>
<organism evidence="2 3">
    <name type="scientific">Bacteroides fragilis CL07T12C05</name>
    <dbReference type="NCBI Taxonomy" id="997883"/>
    <lineage>
        <taxon>Bacteria</taxon>
        <taxon>Pseudomonadati</taxon>
        <taxon>Bacteroidota</taxon>
        <taxon>Bacteroidia</taxon>
        <taxon>Bacteroidales</taxon>
        <taxon>Bacteroidaceae</taxon>
        <taxon>Bacteroides</taxon>
    </lineage>
</organism>
<feature type="domain" description="DUF551" evidence="1">
    <location>
        <begin position="42"/>
        <end position="111"/>
    </location>
</feature>
<dbReference type="Pfam" id="PF04448">
    <property type="entry name" value="DUF551"/>
    <property type="match status" value="1"/>
</dbReference>
<dbReference type="PATRIC" id="fig|997883.3.peg.2250"/>
<accession>A0A0E2B147</accession>
<sequence>MKQTLEEAVNEIGGVHPDWDKITCFRIGFKEGARWQTKQPPWVSVKERLPDENEDIIILCKHGAIFNGTYSNNVWFCMDGYIYDTYKGNPIYSSMSSIPPSWEPIAWMPKPKFEE</sequence>
<gene>
    <name evidence="2" type="ORF">HMPREF1056_02154</name>
</gene>
<dbReference type="HOGENOM" id="CLU_153034_0_0_10"/>
<dbReference type="RefSeq" id="WP_005794341.1">
    <property type="nucleotide sequence ID" value="NZ_JH724215.1"/>
</dbReference>
<dbReference type="EMBL" id="AGXN01000012">
    <property type="protein sequence ID" value="EIY96266.1"/>
    <property type="molecule type" value="Genomic_DNA"/>
</dbReference>
<reference evidence="2 3" key="1">
    <citation type="submission" date="2012-02" db="EMBL/GenBank/DDBJ databases">
        <title>The Genome Sequence of Bacteroides fragilis CL07T12C05.</title>
        <authorList>
            <consortium name="The Broad Institute Genome Sequencing Platform"/>
            <person name="Earl A."/>
            <person name="Ward D."/>
            <person name="Feldgarden M."/>
            <person name="Gevers D."/>
            <person name="Zitomersky N.L."/>
            <person name="Coyne M.J."/>
            <person name="Comstock L.E."/>
            <person name="Young S.K."/>
            <person name="Zeng Q."/>
            <person name="Gargeya S."/>
            <person name="Fitzgerald M."/>
            <person name="Haas B."/>
            <person name="Abouelleil A."/>
            <person name="Alvarado L."/>
            <person name="Arachchi H.M."/>
            <person name="Berlin A."/>
            <person name="Chapman S.B."/>
            <person name="Gearin G."/>
            <person name="Goldberg J."/>
            <person name="Griggs A."/>
            <person name="Gujja S."/>
            <person name="Hansen M."/>
            <person name="Heiman D."/>
            <person name="Howarth C."/>
            <person name="Larimer J."/>
            <person name="Lui A."/>
            <person name="MacDonald P.J.P."/>
            <person name="McCowen C."/>
            <person name="Montmayeur A."/>
            <person name="Murphy C."/>
            <person name="Neiman D."/>
            <person name="Pearson M."/>
            <person name="Priest M."/>
            <person name="Roberts A."/>
            <person name="Saif S."/>
            <person name="Shea T."/>
            <person name="Sisk P."/>
            <person name="Stolte C."/>
            <person name="Sykes S."/>
            <person name="Wortman J."/>
            <person name="Nusbaum C."/>
            <person name="Birren B."/>
        </authorList>
    </citation>
    <scope>NUCLEOTIDE SEQUENCE [LARGE SCALE GENOMIC DNA]</scope>
    <source>
        <strain evidence="2 3">CL07T12C05</strain>
    </source>
</reference>
<evidence type="ECO:0000259" key="1">
    <source>
        <dbReference type="Pfam" id="PF04448"/>
    </source>
</evidence>
<name>A0A0E2B147_BACFG</name>
<dbReference type="AlphaFoldDB" id="A0A0E2B147"/>
<comment type="caution">
    <text evidence="2">The sequence shown here is derived from an EMBL/GenBank/DDBJ whole genome shotgun (WGS) entry which is preliminary data.</text>
</comment>
<evidence type="ECO:0000313" key="3">
    <source>
        <dbReference type="Proteomes" id="UP000003879"/>
    </source>
</evidence>
<proteinExistence type="predicted"/>
<dbReference type="Proteomes" id="UP000003879">
    <property type="component" value="Unassembled WGS sequence"/>
</dbReference>